<dbReference type="RefSeq" id="WP_088247761.1">
    <property type="nucleotide sequence ID" value="NZ_BNAM01000003.1"/>
</dbReference>
<protein>
    <submittedName>
        <fullName evidence="2">Uncharacterized protein</fullName>
    </submittedName>
</protein>
<gene>
    <name evidence="2" type="ORF">CBQ26_06695</name>
</gene>
<accession>A0A246BQH7</accession>
<proteinExistence type="predicted"/>
<keyword evidence="3" id="KW-1185">Reference proteome</keyword>
<dbReference type="OrthoDB" id="73864at2"/>
<dbReference type="AlphaFoldDB" id="A0A246BQH7"/>
<feature type="transmembrane region" description="Helical" evidence="1">
    <location>
        <begin position="20"/>
        <end position="40"/>
    </location>
</feature>
<evidence type="ECO:0000256" key="1">
    <source>
        <dbReference type="SAM" id="Phobius"/>
    </source>
</evidence>
<dbReference type="EMBL" id="NHMK01000009">
    <property type="protein sequence ID" value="OWL97918.1"/>
    <property type="molecule type" value="Genomic_DNA"/>
</dbReference>
<name>A0A246BQH7_9DEIO</name>
<organism evidence="2 3">
    <name type="scientific">Deinococcus indicus</name>
    <dbReference type="NCBI Taxonomy" id="223556"/>
    <lineage>
        <taxon>Bacteria</taxon>
        <taxon>Thermotogati</taxon>
        <taxon>Deinococcota</taxon>
        <taxon>Deinococci</taxon>
        <taxon>Deinococcales</taxon>
        <taxon>Deinococcaceae</taxon>
        <taxon>Deinococcus</taxon>
    </lineage>
</organism>
<evidence type="ECO:0000313" key="3">
    <source>
        <dbReference type="Proteomes" id="UP000197208"/>
    </source>
</evidence>
<keyword evidence="1" id="KW-0812">Transmembrane</keyword>
<keyword evidence="1" id="KW-1133">Transmembrane helix</keyword>
<evidence type="ECO:0000313" key="2">
    <source>
        <dbReference type="EMBL" id="OWL97918.1"/>
    </source>
</evidence>
<sequence length="125" mass="13097">MSAHLPPSTSAVPGRSEVAPAALTVLLAALTLGAWGQLLFQAPEGLRIANRSGAVLSGVRVCLPDGRCLSRRVLWPHESWQVPLPDGVRHAEVSVPGHLHREPVALRASGVARLIVGSGQVDVTP</sequence>
<dbReference type="Proteomes" id="UP000197208">
    <property type="component" value="Unassembled WGS sequence"/>
</dbReference>
<reference evidence="2 3" key="1">
    <citation type="submission" date="2017-05" db="EMBL/GenBank/DDBJ databases">
        <title>De novo genome assembly of Deniococcus indicus strain DR1.</title>
        <authorList>
            <person name="Chauhan D."/>
            <person name="Yennamalli R.M."/>
            <person name="Priyadarshini R."/>
        </authorList>
    </citation>
    <scope>NUCLEOTIDE SEQUENCE [LARGE SCALE GENOMIC DNA]</scope>
    <source>
        <strain evidence="2 3">DR1</strain>
    </source>
</reference>
<keyword evidence="1" id="KW-0472">Membrane</keyword>
<comment type="caution">
    <text evidence="2">The sequence shown here is derived from an EMBL/GenBank/DDBJ whole genome shotgun (WGS) entry which is preliminary data.</text>
</comment>